<sequence>MKGEERMADDEKSVAAAEMQQEPGKDFWTLCVKGTVDEIRERIAAERIDVTQPFHDGITPLYLAAQNNSLAVVQYFLDAGADVNVRTTGEFGDTILHAAVWTKDPRVVQALLQHGADPMATNSKGWTPLRLARYHVRGKEMLQLLIKYMKLEPAENGRSYEGTIEYVDLWSKRCYQLCGTTLIEHSMERLNTSNISLGETDRITYGASQKRKAVVVNTAPAGQA</sequence>
<dbReference type="PANTHER" id="PTHR24171:SF9">
    <property type="entry name" value="ANKYRIN REPEAT DOMAIN-CONTAINING PROTEIN 39"/>
    <property type="match status" value="1"/>
</dbReference>
<dbReference type="InterPro" id="IPR002110">
    <property type="entry name" value="Ankyrin_rpt"/>
</dbReference>
<proteinExistence type="predicted"/>
<comment type="caution">
    <text evidence="5">The sequence shown here is derived from an EMBL/GenBank/DDBJ whole genome shotgun (WGS) entry which is preliminary data.</text>
</comment>
<evidence type="ECO:0000256" key="3">
    <source>
        <dbReference type="PROSITE-ProRule" id="PRU00023"/>
    </source>
</evidence>
<organism evidence="5 6">
    <name type="scientific">Pyramidobacter porci</name>
    <dbReference type="NCBI Taxonomy" id="2605789"/>
    <lineage>
        <taxon>Bacteria</taxon>
        <taxon>Thermotogati</taxon>
        <taxon>Synergistota</taxon>
        <taxon>Synergistia</taxon>
        <taxon>Synergistales</taxon>
        <taxon>Dethiosulfovibrionaceae</taxon>
        <taxon>Pyramidobacter</taxon>
    </lineage>
</organism>
<feature type="repeat" description="ANK" evidence="3">
    <location>
        <begin position="56"/>
        <end position="88"/>
    </location>
</feature>
<gene>
    <name evidence="5" type="ORF">FYJ74_04470</name>
</gene>
<keyword evidence="1" id="KW-0677">Repeat</keyword>
<keyword evidence="2 3" id="KW-0040">ANK repeat</keyword>
<evidence type="ECO:0000256" key="1">
    <source>
        <dbReference type="ARBA" id="ARBA00022737"/>
    </source>
</evidence>
<dbReference type="Pfam" id="PF12796">
    <property type="entry name" value="Ank_2"/>
    <property type="match status" value="1"/>
</dbReference>
<dbReference type="SUPFAM" id="SSF48403">
    <property type="entry name" value="Ankyrin repeat"/>
    <property type="match status" value="1"/>
</dbReference>
<feature type="compositionally biased region" description="Basic and acidic residues" evidence="4">
    <location>
        <begin position="1"/>
        <end position="13"/>
    </location>
</feature>
<feature type="region of interest" description="Disordered" evidence="4">
    <location>
        <begin position="1"/>
        <end position="20"/>
    </location>
</feature>
<accession>A0A6L5YCK8</accession>
<feature type="repeat" description="ANK" evidence="3">
    <location>
        <begin position="91"/>
        <end position="123"/>
    </location>
</feature>
<dbReference type="Gene3D" id="1.25.40.20">
    <property type="entry name" value="Ankyrin repeat-containing domain"/>
    <property type="match status" value="1"/>
</dbReference>
<dbReference type="PROSITE" id="PS50297">
    <property type="entry name" value="ANK_REP_REGION"/>
    <property type="match status" value="2"/>
</dbReference>
<evidence type="ECO:0000313" key="5">
    <source>
        <dbReference type="EMBL" id="MST55287.1"/>
    </source>
</evidence>
<dbReference type="EMBL" id="VUNH01000003">
    <property type="protein sequence ID" value="MST55287.1"/>
    <property type="molecule type" value="Genomic_DNA"/>
</dbReference>
<evidence type="ECO:0000256" key="2">
    <source>
        <dbReference type="ARBA" id="ARBA00023043"/>
    </source>
</evidence>
<dbReference type="PROSITE" id="PS50088">
    <property type="entry name" value="ANK_REPEAT"/>
    <property type="match status" value="2"/>
</dbReference>
<reference evidence="5 6" key="1">
    <citation type="submission" date="2019-08" db="EMBL/GenBank/DDBJ databases">
        <title>In-depth cultivation of the pig gut microbiome towards novel bacterial diversity and tailored functional studies.</title>
        <authorList>
            <person name="Wylensek D."/>
            <person name="Hitch T.C.A."/>
            <person name="Clavel T."/>
        </authorList>
    </citation>
    <scope>NUCLEOTIDE SEQUENCE [LARGE SCALE GENOMIC DNA]</scope>
    <source>
        <strain evidence="5 6">SM-530-WT-4B</strain>
    </source>
</reference>
<dbReference type="PRINTS" id="PR01415">
    <property type="entry name" value="ANKYRIN"/>
</dbReference>
<dbReference type="SMART" id="SM00248">
    <property type="entry name" value="ANK"/>
    <property type="match status" value="3"/>
</dbReference>
<dbReference type="InterPro" id="IPR036770">
    <property type="entry name" value="Ankyrin_rpt-contain_sf"/>
</dbReference>
<protein>
    <submittedName>
        <fullName evidence="5">Ankyrin repeat domain-containing protein</fullName>
    </submittedName>
</protein>
<keyword evidence="6" id="KW-1185">Reference proteome</keyword>
<dbReference type="AlphaFoldDB" id="A0A6L5YCK8"/>
<name>A0A6L5YCK8_9BACT</name>
<dbReference type="Proteomes" id="UP000473699">
    <property type="component" value="Unassembled WGS sequence"/>
</dbReference>
<dbReference type="PANTHER" id="PTHR24171">
    <property type="entry name" value="ANKYRIN REPEAT DOMAIN-CONTAINING PROTEIN 39-RELATED"/>
    <property type="match status" value="1"/>
</dbReference>
<evidence type="ECO:0000256" key="4">
    <source>
        <dbReference type="SAM" id="MobiDB-lite"/>
    </source>
</evidence>
<evidence type="ECO:0000313" key="6">
    <source>
        <dbReference type="Proteomes" id="UP000473699"/>
    </source>
</evidence>